<comment type="caution">
    <text evidence="1">The sequence shown here is derived from an EMBL/GenBank/DDBJ whole genome shotgun (WGS) entry which is preliminary data.</text>
</comment>
<name>A0A927EZ33_9ACTN</name>
<sequence>MGRLTGRTVLVTGGARGIGAAIAELLVAEGASVLIGDVLDEETERRRGGA</sequence>
<organism evidence="1 2">
    <name type="scientific">Streptomyces chumphonensis</name>
    <dbReference type="NCBI Taxonomy" id="1214925"/>
    <lineage>
        <taxon>Bacteria</taxon>
        <taxon>Bacillati</taxon>
        <taxon>Actinomycetota</taxon>
        <taxon>Actinomycetes</taxon>
        <taxon>Kitasatosporales</taxon>
        <taxon>Streptomycetaceae</taxon>
        <taxon>Streptomyces</taxon>
    </lineage>
</organism>
<dbReference type="InterPro" id="IPR036291">
    <property type="entry name" value="NAD(P)-bd_dom_sf"/>
</dbReference>
<dbReference type="AlphaFoldDB" id="A0A927EZ33"/>
<keyword evidence="2" id="KW-1185">Reference proteome</keyword>
<dbReference type="RefSeq" id="WP_191209923.1">
    <property type="nucleotide sequence ID" value="NZ_BAABKL010000014.1"/>
</dbReference>
<dbReference type="Proteomes" id="UP000632289">
    <property type="component" value="Unassembled WGS sequence"/>
</dbReference>
<accession>A0A927EZ33</accession>
<reference evidence="1" key="1">
    <citation type="submission" date="2020-09" db="EMBL/GenBank/DDBJ databases">
        <title>Secondary metabolite and genome analysis of marine Streptomyces chumphonensis KK1-2T.</title>
        <authorList>
            <person name="Phongsopitanun W."/>
            <person name="Kanchanasin P."/>
            <person name="Pittayakhajonwut P."/>
            <person name="Suwanborirux K."/>
            <person name="Tanasupawat S."/>
        </authorList>
    </citation>
    <scope>NUCLEOTIDE SEQUENCE</scope>
    <source>
        <strain evidence="1">KK1-2</strain>
    </source>
</reference>
<evidence type="ECO:0000313" key="2">
    <source>
        <dbReference type="Proteomes" id="UP000632289"/>
    </source>
</evidence>
<dbReference type="EMBL" id="JACXYU010000006">
    <property type="protein sequence ID" value="MBD3932620.1"/>
    <property type="molecule type" value="Genomic_DNA"/>
</dbReference>
<dbReference type="Pfam" id="PF00106">
    <property type="entry name" value="adh_short"/>
    <property type="match status" value="1"/>
</dbReference>
<protein>
    <submittedName>
        <fullName evidence="1">SDR family NAD(P)-dependent oxidoreductase</fullName>
    </submittedName>
</protein>
<gene>
    <name evidence="1" type="ORF">IF129_13795</name>
</gene>
<dbReference type="InterPro" id="IPR002347">
    <property type="entry name" value="SDR_fam"/>
</dbReference>
<dbReference type="Gene3D" id="3.40.50.720">
    <property type="entry name" value="NAD(P)-binding Rossmann-like Domain"/>
    <property type="match status" value="1"/>
</dbReference>
<proteinExistence type="predicted"/>
<evidence type="ECO:0000313" key="1">
    <source>
        <dbReference type="EMBL" id="MBD3932620.1"/>
    </source>
</evidence>
<dbReference type="SUPFAM" id="SSF51735">
    <property type="entry name" value="NAD(P)-binding Rossmann-fold domains"/>
    <property type="match status" value="1"/>
</dbReference>